<sequence length="344" mass="36686">MIFGNKGRERFCEAVAGFEAAVLERDTARAEHEFQQLHQHFQGAGAQETAQAAPRLAALLPEIPPGPRGTVAVIVGACVERGADPAVCAPRLLDGLAGTLAGVREFCERWAATGGGELPDPEGEQDPGLFDRVGPEAALAWLTLPQWEMAGVAMLNHAAVRTALGTDRRTALLTALREVQEASGHEFKCLHYALLVLDDEPLIVLDRPTGTGFALRMSGLGDNFQLHTLLADVLIGGGHLPGRAPSAEEAAVCRDQPGQVHTTGSFNLVSPTGEWVWNEGTPSDIPVVDGTRLLVLDPPPYQRSWPAGRFFPHMSGDLVLERALAPEEAARLLAGCVTKEARGD</sequence>
<reference evidence="1" key="1">
    <citation type="submission" date="2016-10" db="EMBL/GenBank/DDBJ databases">
        <title>Genome sequence of Streptomyces malaysiense MUSC 136.</title>
        <authorList>
            <person name="Lee L.-H."/>
            <person name="Ser H.-L."/>
        </authorList>
    </citation>
    <scope>NUCLEOTIDE SEQUENCE [LARGE SCALE GENOMIC DNA]</scope>
    <source>
        <strain evidence="1">MUSC 136</strain>
    </source>
</reference>
<dbReference type="EMBL" id="LBDA02000090">
    <property type="protein sequence ID" value="OIK23770.1"/>
    <property type="molecule type" value="Genomic_DNA"/>
</dbReference>
<keyword evidence="2" id="KW-1185">Reference proteome</keyword>
<name>A0A1J4PST1_9ACTN</name>
<comment type="caution">
    <text evidence="1">The sequence shown here is derived from an EMBL/GenBank/DDBJ whole genome shotgun (WGS) entry which is preliminary data.</text>
</comment>
<accession>A0A1J4PST1</accession>
<dbReference type="OrthoDB" id="4308386at2"/>
<evidence type="ECO:0000313" key="1">
    <source>
        <dbReference type="EMBL" id="OIK23770.1"/>
    </source>
</evidence>
<organism evidence="1 2">
    <name type="scientific">Streptomyces malaysiense</name>
    <dbReference type="NCBI Taxonomy" id="1428626"/>
    <lineage>
        <taxon>Bacteria</taxon>
        <taxon>Bacillati</taxon>
        <taxon>Actinomycetota</taxon>
        <taxon>Actinomycetes</taxon>
        <taxon>Kitasatosporales</taxon>
        <taxon>Streptomycetaceae</taxon>
        <taxon>Streptomyces</taxon>
    </lineage>
</organism>
<proteinExistence type="predicted"/>
<dbReference type="Proteomes" id="UP000034838">
    <property type="component" value="Unassembled WGS sequence"/>
</dbReference>
<evidence type="ECO:0000313" key="2">
    <source>
        <dbReference type="Proteomes" id="UP000034838"/>
    </source>
</evidence>
<dbReference type="RefSeq" id="WP_046424730.1">
    <property type="nucleotide sequence ID" value="NZ_LBDA02000090.1"/>
</dbReference>
<protein>
    <submittedName>
        <fullName evidence="1">Uncharacterized protein</fullName>
    </submittedName>
</protein>
<gene>
    <name evidence="1" type="ORF">VT52_031120</name>
</gene>
<dbReference type="AlphaFoldDB" id="A0A1J4PST1"/>